<keyword evidence="2" id="KW-0575">Peroxidase</keyword>
<reference evidence="10" key="1">
    <citation type="journal article" date="2019" name="Int. J. Syst. Evol. Microbiol.">
        <title>The Global Catalogue of Microorganisms (GCM) 10K type strain sequencing project: providing services to taxonomists for standard genome sequencing and annotation.</title>
        <authorList>
            <consortium name="The Broad Institute Genomics Platform"/>
            <consortium name="The Broad Institute Genome Sequencing Center for Infectious Disease"/>
            <person name="Wu L."/>
            <person name="Ma J."/>
        </authorList>
    </citation>
    <scope>NUCLEOTIDE SEQUENCE [LARGE SCALE GENOMIC DNA]</scope>
    <source>
        <strain evidence="10">JCM 14234</strain>
    </source>
</reference>
<evidence type="ECO:0000256" key="3">
    <source>
        <dbReference type="ARBA" id="ARBA00022862"/>
    </source>
</evidence>
<keyword evidence="10" id="KW-1185">Reference proteome</keyword>
<keyword evidence="5" id="KW-1015">Disulfide bond</keyword>
<keyword evidence="4" id="KW-0560">Oxidoreductase</keyword>
<accession>A0ABP6LI20</accession>
<evidence type="ECO:0000256" key="4">
    <source>
        <dbReference type="ARBA" id="ARBA00023002"/>
    </source>
</evidence>
<dbReference type="InterPro" id="IPR000866">
    <property type="entry name" value="AhpC/TSA"/>
</dbReference>
<evidence type="ECO:0000256" key="2">
    <source>
        <dbReference type="ARBA" id="ARBA00022559"/>
    </source>
</evidence>
<evidence type="ECO:0000256" key="6">
    <source>
        <dbReference type="ARBA" id="ARBA00023284"/>
    </source>
</evidence>
<evidence type="ECO:0000313" key="9">
    <source>
        <dbReference type="EMBL" id="GAA3040789.1"/>
    </source>
</evidence>
<dbReference type="Pfam" id="PF00578">
    <property type="entry name" value="AhpC-TSA"/>
    <property type="match status" value="1"/>
</dbReference>
<evidence type="ECO:0000256" key="5">
    <source>
        <dbReference type="ARBA" id="ARBA00023157"/>
    </source>
</evidence>
<gene>
    <name evidence="9" type="ORF">GCM10010528_21520</name>
</gene>
<dbReference type="InterPro" id="IPR036249">
    <property type="entry name" value="Thioredoxin-like_sf"/>
</dbReference>
<dbReference type="InterPro" id="IPR050924">
    <property type="entry name" value="Peroxiredoxin_BCP/PrxQ"/>
</dbReference>
<dbReference type="EMBL" id="BAAAVS010000025">
    <property type="protein sequence ID" value="GAA3040789.1"/>
    <property type="molecule type" value="Genomic_DNA"/>
</dbReference>
<evidence type="ECO:0000259" key="8">
    <source>
        <dbReference type="Pfam" id="PF00578"/>
    </source>
</evidence>
<comment type="function">
    <text evidence="1">Thiol-specific peroxidase that catalyzes the reduction of hydrogen peroxide and organic hydroperoxides to water and alcohols, respectively. Plays a role in cell protection against oxidative stress by detoxifying peroxides and as sensor of hydrogen peroxide-mediated signaling events.</text>
</comment>
<name>A0ABP6LI20_9ACTN</name>
<evidence type="ECO:0000313" key="10">
    <source>
        <dbReference type="Proteomes" id="UP001501035"/>
    </source>
</evidence>
<evidence type="ECO:0000256" key="7">
    <source>
        <dbReference type="ARBA" id="ARBA00041373"/>
    </source>
</evidence>
<organism evidence="9 10">
    <name type="scientific">Gordonia defluvii</name>
    <dbReference type="NCBI Taxonomy" id="283718"/>
    <lineage>
        <taxon>Bacteria</taxon>
        <taxon>Bacillati</taxon>
        <taxon>Actinomycetota</taxon>
        <taxon>Actinomycetes</taxon>
        <taxon>Mycobacteriales</taxon>
        <taxon>Gordoniaceae</taxon>
        <taxon>Gordonia</taxon>
    </lineage>
</organism>
<dbReference type="SUPFAM" id="SSF52833">
    <property type="entry name" value="Thioredoxin-like"/>
    <property type="match status" value="1"/>
</dbReference>
<dbReference type="Gene3D" id="3.40.30.10">
    <property type="entry name" value="Glutaredoxin"/>
    <property type="match status" value="1"/>
</dbReference>
<proteinExistence type="predicted"/>
<dbReference type="PANTHER" id="PTHR42801">
    <property type="entry name" value="THIOREDOXIN-DEPENDENT PEROXIDE REDUCTASE"/>
    <property type="match status" value="1"/>
</dbReference>
<keyword evidence="3" id="KW-0049">Antioxidant</keyword>
<dbReference type="PANTHER" id="PTHR42801:SF4">
    <property type="entry name" value="AHPC_TSA FAMILY PROTEIN"/>
    <property type="match status" value="1"/>
</dbReference>
<protein>
    <recommendedName>
        <fullName evidence="7">Bacterioferritin comigratory protein</fullName>
    </recommendedName>
</protein>
<feature type="domain" description="Alkyl hydroperoxide reductase subunit C/ Thiol specific antioxidant" evidence="8">
    <location>
        <begin position="9"/>
        <end position="53"/>
    </location>
</feature>
<comment type="caution">
    <text evidence="9">The sequence shown here is derived from an EMBL/GenBank/DDBJ whole genome shotgun (WGS) entry which is preliminary data.</text>
</comment>
<dbReference type="Proteomes" id="UP001501035">
    <property type="component" value="Unassembled WGS sequence"/>
</dbReference>
<sequence length="68" mass="7153">MSANQRLSVGDPAPGFTLTDSTGTPVSLADYAGRRVIVYFYPAAMTPGCTKQGKSRGVVGFGNWLEAI</sequence>
<keyword evidence="6" id="KW-0676">Redox-active center</keyword>
<evidence type="ECO:0000256" key="1">
    <source>
        <dbReference type="ARBA" id="ARBA00003330"/>
    </source>
</evidence>